<evidence type="ECO:0000256" key="2">
    <source>
        <dbReference type="ARBA" id="ARBA00022737"/>
    </source>
</evidence>
<comment type="caution">
    <text evidence="9">The sequence shown here is derived from an EMBL/GenBank/DDBJ whole genome shotgun (WGS) entry which is preliminary data.</text>
</comment>
<dbReference type="InterPro" id="IPR001005">
    <property type="entry name" value="SANT/Myb"/>
</dbReference>
<keyword evidence="4" id="KW-0238">DNA-binding</keyword>
<organism evidence="9 10">
    <name type="scientific">Quillaja saponaria</name>
    <name type="common">Soap bark tree</name>
    <dbReference type="NCBI Taxonomy" id="32244"/>
    <lineage>
        <taxon>Eukaryota</taxon>
        <taxon>Viridiplantae</taxon>
        <taxon>Streptophyta</taxon>
        <taxon>Embryophyta</taxon>
        <taxon>Tracheophyta</taxon>
        <taxon>Spermatophyta</taxon>
        <taxon>Magnoliopsida</taxon>
        <taxon>eudicotyledons</taxon>
        <taxon>Gunneridae</taxon>
        <taxon>Pentapetalae</taxon>
        <taxon>rosids</taxon>
        <taxon>fabids</taxon>
        <taxon>Fabales</taxon>
        <taxon>Quillajaceae</taxon>
        <taxon>Quillaja</taxon>
    </lineage>
</organism>
<feature type="domain" description="HTH myb-type" evidence="8">
    <location>
        <begin position="43"/>
        <end position="93"/>
    </location>
</feature>
<dbReference type="PROSITE" id="PS50090">
    <property type="entry name" value="MYB_LIKE"/>
    <property type="match status" value="2"/>
</dbReference>
<dbReference type="GO" id="GO:0005634">
    <property type="term" value="C:nucleus"/>
    <property type="evidence" value="ECO:0007669"/>
    <property type="project" value="UniProtKB-SubCell"/>
</dbReference>
<dbReference type="EMBL" id="JARAOO010000006">
    <property type="protein sequence ID" value="KAJ7963795.1"/>
    <property type="molecule type" value="Genomic_DNA"/>
</dbReference>
<accession>A0AAD7PR46</accession>
<protein>
    <submittedName>
        <fullName evidence="9">MYB transcription factor</fullName>
    </submittedName>
</protein>
<evidence type="ECO:0000313" key="10">
    <source>
        <dbReference type="Proteomes" id="UP001163823"/>
    </source>
</evidence>
<dbReference type="Proteomes" id="UP001163823">
    <property type="component" value="Chromosome 6"/>
</dbReference>
<dbReference type="AlphaFoldDB" id="A0AAD7PR46"/>
<proteinExistence type="predicted"/>
<dbReference type="InterPro" id="IPR017930">
    <property type="entry name" value="Myb_dom"/>
</dbReference>
<evidence type="ECO:0000256" key="1">
    <source>
        <dbReference type="ARBA" id="ARBA00004123"/>
    </source>
</evidence>
<dbReference type="PANTHER" id="PTHR47995">
    <property type="entry name" value="TRANSCRIPTION FACTOR MYB33-RELATED"/>
    <property type="match status" value="1"/>
</dbReference>
<name>A0AAD7PR46_QUISA</name>
<keyword evidence="10" id="KW-1185">Reference proteome</keyword>
<evidence type="ECO:0000256" key="4">
    <source>
        <dbReference type="ARBA" id="ARBA00023125"/>
    </source>
</evidence>
<dbReference type="KEGG" id="qsa:O6P43_013701"/>
<keyword evidence="5" id="KW-0804">Transcription</keyword>
<dbReference type="SMART" id="SM00717">
    <property type="entry name" value="SANT"/>
    <property type="match status" value="2"/>
</dbReference>
<sequence>MTHNDDTAHYEDGFLGTLSFGDGGGGGDGDGDSGGRAGLEVVNFKKGPWTISEDAILIDYVTKHGEGNWNTVQKNSGLARCGKSCRLRWANHLRPHLKKGPFSQEEQKLILELHSKYGNKWALMATLLPGRTDNEIKNYWNTRVKRRQRQGIPLYSCQPQITPPTTPTTPTFPYSTSLPLFDNSNCFSSTTTSSTSFTFHRPTPILNSPLCGGYSQPLLSTSSNSTSSFMNQPLTTNMTFNPSSSEILLTQFESDRLASPNLVYSTKSEFPSNHLLQTQVINEAASQRHSGLLEDLLLEVQVMASGGSSKKRNYKHLMEEYNFLDSYRSFEDLGSVDWTSSSGLKPKEESAEMTKSMNGDLSKMLTAFPSTMAVPDWYSGTGDPSHGLDTKPLASLFPVSTATNHGETSGSCYWDNLPNFLLN</sequence>
<dbReference type="Gene3D" id="1.10.10.60">
    <property type="entry name" value="Homeodomain-like"/>
    <property type="match status" value="2"/>
</dbReference>
<dbReference type="InterPro" id="IPR009057">
    <property type="entry name" value="Homeodomain-like_sf"/>
</dbReference>
<comment type="subcellular location">
    <subcellularLocation>
        <location evidence="1">Nucleus</location>
    </subcellularLocation>
</comment>
<evidence type="ECO:0000259" key="8">
    <source>
        <dbReference type="PROSITE" id="PS51294"/>
    </source>
</evidence>
<evidence type="ECO:0000256" key="6">
    <source>
        <dbReference type="ARBA" id="ARBA00023242"/>
    </source>
</evidence>
<feature type="domain" description="Myb-like" evidence="7">
    <location>
        <begin position="41"/>
        <end position="93"/>
    </location>
</feature>
<reference evidence="9" key="1">
    <citation type="journal article" date="2023" name="Science">
        <title>Elucidation of the pathway for biosynthesis of saponin adjuvants from the soapbark tree.</title>
        <authorList>
            <person name="Reed J."/>
            <person name="Orme A."/>
            <person name="El-Demerdash A."/>
            <person name="Owen C."/>
            <person name="Martin L.B.B."/>
            <person name="Misra R.C."/>
            <person name="Kikuchi S."/>
            <person name="Rejzek M."/>
            <person name="Martin A.C."/>
            <person name="Harkess A."/>
            <person name="Leebens-Mack J."/>
            <person name="Louveau T."/>
            <person name="Stephenson M.J."/>
            <person name="Osbourn A."/>
        </authorList>
    </citation>
    <scope>NUCLEOTIDE SEQUENCE</scope>
    <source>
        <strain evidence="9">S10</strain>
    </source>
</reference>
<dbReference type="Pfam" id="PF00249">
    <property type="entry name" value="Myb_DNA-binding"/>
    <property type="match status" value="2"/>
</dbReference>
<evidence type="ECO:0000313" key="9">
    <source>
        <dbReference type="EMBL" id="KAJ7963795.1"/>
    </source>
</evidence>
<dbReference type="FunFam" id="1.10.10.60:FF:000001">
    <property type="entry name" value="MYB-related transcription factor"/>
    <property type="match status" value="1"/>
</dbReference>
<keyword evidence="2" id="KW-0677">Repeat</keyword>
<dbReference type="SUPFAM" id="SSF46689">
    <property type="entry name" value="Homeodomain-like"/>
    <property type="match status" value="1"/>
</dbReference>
<dbReference type="GO" id="GO:0003677">
    <property type="term" value="F:DNA binding"/>
    <property type="evidence" value="ECO:0007669"/>
    <property type="project" value="UniProtKB-KW"/>
</dbReference>
<feature type="domain" description="HTH myb-type" evidence="8">
    <location>
        <begin position="94"/>
        <end position="148"/>
    </location>
</feature>
<evidence type="ECO:0000256" key="5">
    <source>
        <dbReference type="ARBA" id="ARBA00023163"/>
    </source>
</evidence>
<keyword evidence="3" id="KW-0805">Transcription regulation</keyword>
<feature type="domain" description="Myb-like" evidence="7">
    <location>
        <begin position="94"/>
        <end position="144"/>
    </location>
</feature>
<dbReference type="PROSITE" id="PS51294">
    <property type="entry name" value="HTH_MYB"/>
    <property type="match status" value="2"/>
</dbReference>
<gene>
    <name evidence="9" type="ORF">O6P43_013701</name>
</gene>
<dbReference type="PANTHER" id="PTHR47995:SF18">
    <property type="entry name" value="TRANSCRIPTION FACTOR MYB65"/>
    <property type="match status" value="1"/>
</dbReference>
<evidence type="ECO:0000259" key="7">
    <source>
        <dbReference type="PROSITE" id="PS50090"/>
    </source>
</evidence>
<evidence type="ECO:0000256" key="3">
    <source>
        <dbReference type="ARBA" id="ARBA00023015"/>
    </source>
</evidence>
<keyword evidence="6" id="KW-0539">Nucleus</keyword>
<dbReference type="CDD" id="cd00167">
    <property type="entry name" value="SANT"/>
    <property type="match status" value="2"/>
</dbReference>